<name>A0A178ZA51_9EURO</name>
<dbReference type="Proteomes" id="UP000078343">
    <property type="component" value="Unassembled WGS sequence"/>
</dbReference>
<gene>
    <name evidence="1" type="ORF">AYL99_09272</name>
</gene>
<organism evidence="1 2">
    <name type="scientific">Fonsecaea erecta</name>
    <dbReference type="NCBI Taxonomy" id="1367422"/>
    <lineage>
        <taxon>Eukaryota</taxon>
        <taxon>Fungi</taxon>
        <taxon>Dikarya</taxon>
        <taxon>Ascomycota</taxon>
        <taxon>Pezizomycotina</taxon>
        <taxon>Eurotiomycetes</taxon>
        <taxon>Chaetothyriomycetidae</taxon>
        <taxon>Chaetothyriales</taxon>
        <taxon>Herpotrichiellaceae</taxon>
        <taxon>Fonsecaea</taxon>
    </lineage>
</organism>
<protein>
    <recommendedName>
        <fullName evidence="3">SnoaL-like domain-containing protein</fullName>
    </recommendedName>
</protein>
<evidence type="ECO:0000313" key="2">
    <source>
        <dbReference type="Proteomes" id="UP000078343"/>
    </source>
</evidence>
<dbReference type="EMBL" id="LVYI01000009">
    <property type="protein sequence ID" value="OAP56093.1"/>
    <property type="molecule type" value="Genomic_DNA"/>
</dbReference>
<reference evidence="1 2" key="1">
    <citation type="submission" date="2016-04" db="EMBL/GenBank/DDBJ databases">
        <title>Draft genome of Fonsecaea erecta CBS 125763.</title>
        <authorList>
            <person name="Weiss V.A."/>
            <person name="Vicente V.A."/>
            <person name="Raittz R.T."/>
            <person name="Moreno L.F."/>
            <person name="De Souza E.M."/>
            <person name="Pedrosa F.O."/>
            <person name="Steffens M.B."/>
            <person name="Faoro H."/>
            <person name="Tadra-Sfeir M.Z."/>
            <person name="Najafzadeh M.J."/>
            <person name="Felipe M.S."/>
            <person name="Teixeira M."/>
            <person name="Sun J."/>
            <person name="Xi L."/>
            <person name="Gomes R."/>
            <person name="De Azevedo C.M."/>
            <person name="Salgado C.G."/>
            <person name="Da Silva M.B."/>
            <person name="Nascimento M.F."/>
            <person name="Queiroz-Telles F."/>
            <person name="Attili D.S."/>
            <person name="Gorbushina A."/>
        </authorList>
    </citation>
    <scope>NUCLEOTIDE SEQUENCE [LARGE SCALE GENOMIC DNA]</scope>
    <source>
        <strain evidence="1 2">CBS 125763</strain>
    </source>
</reference>
<dbReference type="RefSeq" id="XP_018689460.1">
    <property type="nucleotide sequence ID" value="XM_018840779.1"/>
</dbReference>
<sequence>MASSQDPERAKIQKWLEDFHAASATLSASHWCNNFFSPDIVLQFGNYPPIQGLENVRDTFFPPQLARLDLMEHYVEYFDYVPPRIYQAARIKYRVKGDDPSGKDDVEVPGFATFYVRERGEEDGNLGDGGDKGGLICYRMETFIDTRPLEKRMHEVFEGEQAKGA</sequence>
<comment type="caution">
    <text evidence="1">The sequence shown here is derived from an EMBL/GenBank/DDBJ whole genome shotgun (WGS) entry which is preliminary data.</text>
</comment>
<dbReference type="GeneID" id="30013440"/>
<accession>A0A178ZA51</accession>
<dbReference type="AlphaFoldDB" id="A0A178ZA51"/>
<proteinExistence type="predicted"/>
<evidence type="ECO:0000313" key="1">
    <source>
        <dbReference type="EMBL" id="OAP56093.1"/>
    </source>
</evidence>
<evidence type="ECO:0008006" key="3">
    <source>
        <dbReference type="Google" id="ProtNLM"/>
    </source>
</evidence>
<dbReference type="OrthoDB" id="9983368at2759"/>
<keyword evidence="2" id="KW-1185">Reference proteome</keyword>